<dbReference type="GO" id="GO:0009398">
    <property type="term" value="P:FMN biosynthetic process"/>
    <property type="evidence" value="ECO:0007669"/>
    <property type="project" value="UniProtKB-UniRule"/>
</dbReference>
<dbReference type="AlphaFoldDB" id="A0A9D1IY06"/>
<comment type="caution">
    <text evidence="16">The sequence shown here is derived from an EMBL/GenBank/DDBJ whole genome shotgun (WGS) entry which is preliminary data.</text>
</comment>
<dbReference type="PIRSF" id="PIRSF004491">
    <property type="entry name" value="FAD_Synth"/>
    <property type="match status" value="1"/>
</dbReference>
<evidence type="ECO:0000256" key="11">
    <source>
        <dbReference type="ARBA" id="ARBA00023268"/>
    </source>
</evidence>
<dbReference type="EMBL" id="DVHE01000068">
    <property type="protein sequence ID" value="HIR51370.1"/>
    <property type="molecule type" value="Genomic_DNA"/>
</dbReference>
<evidence type="ECO:0000313" key="17">
    <source>
        <dbReference type="Proteomes" id="UP000824239"/>
    </source>
</evidence>
<dbReference type="SMART" id="SM00904">
    <property type="entry name" value="Flavokinase"/>
    <property type="match status" value="1"/>
</dbReference>
<dbReference type="EC" id="2.7.7.2" evidence="14"/>
<keyword evidence="11" id="KW-0511">Multifunctional enzyme</keyword>
<keyword evidence="3 14" id="KW-0285">Flavoprotein</keyword>
<keyword evidence="8 14" id="KW-0418">Kinase</keyword>
<proteinExistence type="inferred from homology"/>
<dbReference type="InterPro" id="IPR023465">
    <property type="entry name" value="Riboflavin_kinase_dom_sf"/>
</dbReference>
<reference evidence="16" key="2">
    <citation type="journal article" date="2021" name="PeerJ">
        <title>Extensive microbial diversity within the chicken gut microbiome revealed by metagenomics and culture.</title>
        <authorList>
            <person name="Gilroy R."/>
            <person name="Ravi A."/>
            <person name="Getino M."/>
            <person name="Pursley I."/>
            <person name="Horton D.L."/>
            <person name="Alikhan N.F."/>
            <person name="Baker D."/>
            <person name="Gharbi K."/>
            <person name="Hall N."/>
            <person name="Watson M."/>
            <person name="Adriaenssens E.M."/>
            <person name="Foster-Nyarko E."/>
            <person name="Jarju S."/>
            <person name="Secka A."/>
            <person name="Antonio M."/>
            <person name="Oren A."/>
            <person name="Chaudhuri R.R."/>
            <person name="La Ragione R."/>
            <person name="Hildebrand F."/>
            <person name="Pallen M.J."/>
        </authorList>
    </citation>
    <scope>NUCLEOTIDE SEQUENCE</scope>
    <source>
        <strain evidence="16">ChiBcec15-4380</strain>
    </source>
</reference>
<dbReference type="InterPro" id="IPR015865">
    <property type="entry name" value="Riboflavin_kinase_bac/euk"/>
</dbReference>
<dbReference type="Pfam" id="PF06574">
    <property type="entry name" value="FAD_syn"/>
    <property type="match status" value="1"/>
</dbReference>
<evidence type="ECO:0000256" key="14">
    <source>
        <dbReference type="PIRNR" id="PIRNR004491"/>
    </source>
</evidence>
<protein>
    <recommendedName>
        <fullName evidence="14">Riboflavin biosynthesis protein</fullName>
    </recommendedName>
    <domain>
        <recommendedName>
            <fullName evidence="14">Riboflavin kinase</fullName>
            <ecNumber evidence="14">2.7.1.26</ecNumber>
        </recommendedName>
        <alternativeName>
            <fullName evidence="14">Flavokinase</fullName>
        </alternativeName>
    </domain>
    <domain>
        <recommendedName>
            <fullName evidence="14">FMN adenylyltransferase</fullName>
            <ecNumber evidence="14">2.7.7.2</ecNumber>
        </recommendedName>
        <alternativeName>
            <fullName evidence="14">FAD pyrophosphorylase</fullName>
        </alternativeName>
        <alternativeName>
            <fullName evidence="14">FAD synthase</fullName>
        </alternativeName>
    </domain>
</protein>
<dbReference type="PANTHER" id="PTHR22749">
    <property type="entry name" value="RIBOFLAVIN KINASE/FMN ADENYLYLTRANSFERASE"/>
    <property type="match status" value="1"/>
</dbReference>
<keyword evidence="4 14" id="KW-0288">FMN</keyword>
<dbReference type="SUPFAM" id="SSF82114">
    <property type="entry name" value="Riboflavin kinase-like"/>
    <property type="match status" value="1"/>
</dbReference>
<dbReference type="SUPFAM" id="SSF52374">
    <property type="entry name" value="Nucleotidylyl transferase"/>
    <property type="match status" value="1"/>
</dbReference>
<comment type="catalytic activity">
    <reaction evidence="13 14">
        <text>FMN + ATP + H(+) = FAD + diphosphate</text>
        <dbReference type="Rhea" id="RHEA:17237"/>
        <dbReference type="ChEBI" id="CHEBI:15378"/>
        <dbReference type="ChEBI" id="CHEBI:30616"/>
        <dbReference type="ChEBI" id="CHEBI:33019"/>
        <dbReference type="ChEBI" id="CHEBI:57692"/>
        <dbReference type="ChEBI" id="CHEBI:58210"/>
        <dbReference type="EC" id="2.7.7.2"/>
    </reaction>
</comment>
<dbReference type="InterPro" id="IPR002606">
    <property type="entry name" value="Riboflavin_kinase_bac"/>
</dbReference>
<evidence type="ECO:0000256" key="13">
    <source>
        <dbReference type="ARBA" id="ARBA00049494"/>
    </source>
</evidence>
<evidence type="ECO:0000256" key="12">
    <source>
        <dbReference type="ARBA" id="ARBA00047880"/>
    </source>
</evidence>
<dbReference type="GO" id="GO:0009231">
    <property type="term" value="P:riboflavin biosynthetic process"/>
    <property type="evidence" value="ECO:0007669"/>
    <property type="project" value="InterPro"/>
</dbReference>
<evidence type="ECO:0000256" key="6">
    <source>
        <dbReference type="ARBA" id="ARBA00022695"/>
    </source>
</evidence>
<evidence type="ECO:0000256" key="7">
    <source>
        <dbReference type="ARBA" id="ARBA00022741"/>
    </source>
</evidence>
<organism evidence="16 17">
    <name type="scientific">Candidatus Avoscillospira avicola</name>
    <dbReference type="NCBI Taxonomy" id="2840706"/>
    <lineage>
        <taxon>Bacteria</taxon>
        <taxon>Bacillati</taxon>
        <taxon>Bacillota</taxon>
        <taxon>Clostridia</taxon>
        <taxon>Eubacteriales</taxon>
        <taxon>Oscillospiraceae</taxon>
        <taxon>Oscillospiraceae incertae sedis</taxon>
        <taxon>Candidatus Avoscillospira</taxon>
    </lineage>
</organism>
<dbReference type="InterPro" id="IPR014729">
    <property type="entry name" value="Rossmann-like_a/b/a_fold"/>
</dbReference>
<dbReference type="GO" id="GO:0003919">
    <property type="term" value="F:FMN adenylyltransferase activity"/>
    <property type="evidence" value="ECO:0007669"/>
    <property type="project" value="UniProtKB-UniRule"/>
</dbReference>
<dbReference type="Gene3D" id="3.40.50.620">
    <property type="entry name" value="HUPs"/>
    <property type="match status" value="1"/>
</dbReference>
<dbReference type="GO" id="GO:0006747">
    <property type="term" value="P:FAD biosynthetic process"/>
    <property type="evidence" value="ECO:0007669"/>
    <property type="project" value="UniProtKB-UniRule"/>
</dbReference>
<reference evidence="16" key="1">
    <citation type="submission" date="2020-10" db="EMBL/GenBank/DDBJ databases">
        <authorList>
            <person name="Gilroy R."/>
        </authorList>
    </citation>
    <scope>NUCLEOTIDE SEQUENCE</scope>
    <source>
        <strain evidence="16">ChiBcec15-4380</strain>
    </source>
</reference>
<evidence type="ECO:0000259" key="15">
    <source>
        <dbReference type="SMART" id="SM00904"/>
    </source>
</evidence>
<dbReference type="Proteomes" id="UP000824239">
    <property type="component" value="Unassembled WGS sequence"/>
</dbReference>
<keyword evidence="9 14" id="KW-0274">FAD</keyword>
<name>A0A9D1IY06_9FIRM</name>
<comment type="catalytic activity">
    <reaction evidence="12 14">
        <text>riboflavin + ATP = FMN + ADP + H(+)</text>
        <dbReference type="Rhea" id="RHEA:14357"/>
        <dbReference type="ChEBI" id="CHEBI:15378"/>
        <dbReference type="ChEBI" id="CHEBI:30616"/>
        <dbReference type="ChEBI" id="CHEBI:57986"/>
        <dbReference type="ChEBI" id="CHEBI:58210"/>
        <dbReference type="ChEBI" id="CHEBI:456216"/>
        <dbReference type="EC" id="2.7.1.26"/>
    </reaction>
</comment>
<comment type="pathway">
    <text evidence="1 14">Cofactor biosynthesis; FAD biosynthesis; FAD from FMN: step 1/1.</text>
</comment>
<accession>A0A9D1IY06</accession>
<dbReference type="InterPro" id="IPR023468">
    <property type="entry name" value="Riboflavin_kinase"/>
</dbReference>
<evidence type="ECO:0000256" key="2">
    <source>
        <dbReference type="ARBA" id="ARBA00005201"/>
    </source>
</evidence>
<dbReference type="EC" id="2.7.1.26" evidence="14"/>
<dbReference type="Gene3D" id="2.40.30.30">
    <property type="entry name" value="Riboflavin kinase-like"/>
    <property type="match status" value="1"/>
</dbReference>
<evidence type="ECO:0000256" key="1">
    <source>
        <dbReference type="ARBA" id="ARBA00004726"/>
    </source>
</evidence>
<keyword evidence="5 14" id="KW-0808">Transferase</keyword>
<evidence type="ECO:0000256" key="4">
    <source>
        <dbReference type="ARBA" id="ARBA00022643"/>
    </source>
</evidence>
<dbReference type="CDD" id="cd02064">
    <property type="entry name" value="FAD_synthetase_N"/>
    <property type="match status" value="1"/>
</dbReference>
<keyword evidence="7 14" id="KW-0547">Nucleotide-binding</keyword>
<dbReference type="InterPro" id="IPR015864">
    <property type="entry name" value="FAD_synthase"/>
</dbReference>
<comment type="similarity">
    <text evidence="14">Belongs to the ribF family.</text>
</comment>
<dbReference type="PANTHER" id="PTHR22749:SF6">
    <property type="entry name" value="RIBOFLAVIN KINASE"/>
    <property type="match status" value="1"/>
</dbReference>
<dbReference type="GO" id="GO:0008531">
    <property type="term" value="F:riboflavin kinase activity"/>
    <property type="evidence" value="ECO:0007669"/>
    <property type="project" value="UniProtKB-UniRule"/>
</dbReference>
<keyword evidence="10 14" id="KW-0067">ATP-binding</keyword>
<evidence type="ECO:0000256" key="10">
    <source>
        <dbReference type="ARBA" id="ARBA00022840"/>
    </source>
</evidence>
<comment type="pathway">
    <text evidence="2 14">Cofactor biosynthesis; FMN biosynthesis; FMN from riboflavin (ATP route): step 1/1.</text>
</comment>
<evidence type="ECO:0000256" key="8">
    <source>
        <dbReference type="ARBA" id="ARBA00022777"/>
    </source>
</evidence>
<feature type="domain" description="Riboflavin kinase" evidence="15">
    <location>
        <begin position="171"/>
        <end position="297"/>
    </location>
</feature>
<gene>
    <name evidence="16" type="primary">ribF</name>
    <name evidence="16" type="ORF">IAA53_08890</name>
</gene>
<sequence length="306" mass="33841">MIQDRVIALGFFDGVHLGHAALLTLARKRADSLGISAAALTFDTHPDTLVLHQPVPLINTMTDRQWLMREKFAMDEVLVAHFDRTMMEMPWETFVDEYLIGALGARHVICGHDFSFGYMGEGNPARLRRQCSLRGVGVDVVDKVVRGGVTVSSTHIRQLIRQGDMEGAAQLLGHRHFLSGTVAHGKELGRRLGFPTANLLLPAGLLAPAFGVYATLVTLPDGSVHPAVTNVGIRPTVHDTLGPMVEAWLMDYDGTLYGETIRVEFFTRLRGEKQFPNLDALRDEVLHNAEETRNYFASLRHAAPRA</sequence>
<evidence type="ECO:0000256" key="5">
    <source>
        <dbReference type="ARBA" id="ARBA00022679"/>
    </source>
</evidence>
<evidence type="ECO:0000313" key="16">
    <source>
        <dbReference type="EMBL" id="HIR51370.1"/>
    </source>
</evidence>
<keyword evidence="6 14" id="KW-0548">Nucleotidyltransferase</keyword>
<evidence type="ECO:0000256" key="3">
    <source>
        <dbReference type="ARBA" id="ARBA00022630"/>
    </source>
</evidence>
<dbReference type="Pfam" id="PF01687">
    <property type="entry name" value="Flavokinase"/>
    <property type="match status" value="1"/>
</dbReference>
<evidence type="ECO:0000256" key="9">
    <source>
        <dbReference type="ARBA" id="ARBA00022827"/>
    </source>
</evidence>
<dbReference type="NCBIfam" id="TIGR00083">
    <property type="entry name" value="ribF"/>
    <property type="match status" value="1"/>
</dbReference>
<dbReference type="GO" id="GO:0005524">
    <property type="term" value="F:ATP binding"/>
    <property type="evidence" value="ECO:0007669"/>
    <property type="project" value="UniProtKB-UniRule"/>
</dbReference>